<dbReference type="PANTHER" id="PTHR33153:SF3">
    <property type="entry name" value="TRAFFICKING PROTEIN PARTICLE COMPLEX SUBUNIT 11 DOMAIN-CONTAINING PROTEIN"/>
    <property type="match status" value="1"/>
</dbReference>
<feature type="compositionally biased region" description="Acidic residues" evidence="4">
    <location>
        <begin position="283"/>
        <end position="299"/>
    </location>
</feature>
<keyword evidence="6" id="KW-1185">Reference proteome</keyword>
<reference evidence="7" key="2">
    <citation type="submission" date="2025-08" db="UniProtKB">
        <authorList>
            <consortium name="RefSeq"/>
        </authorList>
    </citation>
    <scope>IDENTIFICATION</scope>
    <source>
        <strain evidence="7">S238N-H82</strain>
        <tissue evidence="7">Testes</tissue>
    </source>
</reference>
<dbReference type="GeneID" id="118410321"/>
<dbReference type="Gene3D" id="3.40.395.10">
    <property type="entry name" value="Adenoviral Proteinase, Chain A"/>
    <property type="match status" value="1"/>
</dbReference>
<dbReference type="GO" id="GO:0008234">
    <property type="term" value="F:cysteine-type peptidase activity"/>
    <property type="evidence" value="ECO:0007669"/>
    <property type="project" value="InterPro"/>
</dbReference>
<dbReference type="RefSeq" id="XP_035667799.1">
    <property type="nucleotide sequence ID" value="XM_035811906.1"/>
</dbReference>
<evidence type="ECO:0000259" key="5">
    <source>
        <dbReference type="PROSITE" id="PS50600"/>
    </source>
</evidence>
<dbReference type="Proteomes" id="UP000001554">
    <property type="component" value="Chromosome 2"/>
</dbReference>
<evidence type="ECO:0000313" key="6">
    <source>
        <dbReference type="Proteomes" id="UP000001554"/>
    </source>
</evidence>
<evidence type="ECO:0000256" key="4">
    <source>
        <dbReference type="SAM" id="MobiDB-lite"/>
    </source>
</evidence>
<dbReference type="OMA" id="WRECKNK"/>
<dbReference type="PANTHER" id="PTHR33153">
    <property type="entry name" value="MYND-TYPE DOMAIN-CONTAINING PROTEIN"/>
    <property type="match status" value="1"/>
</dbReference>
<feature type="compositionally biased region" description="Polar residues" evidence="4">
    <location>
        <begin position="198"/>
        <end position="222"/>
    </location>
</feature>
<evidence type="ECO:0000313" key="7">
    <source>
        <dbReference type="RefSeq" id="XP_035667799.1"/>
    </source>
</evidence>
<feature type="compositionally biased region" description="Acidic residues" evidence="4">
    <location>
        <begin position="223"/>
        <end position="243"/>
    </location>
</feature>
<dbReference type="OrthoDB" id="6110576at2759"/>
<accession>A0A9J7KPS9</accession>
<dbReference type="InterPro" id="IPR038765">
    <property type="entry name" value="Papain-like_cys_pep_sf"/>
</dbReference>
<evidence type="ECO:0000256" key="3">
    <source>
        <dbReference type="ARBA" id="ARBA00022801"/>
    </source>
</evidence>
<sequence>MDEGLLSDYIIDVYLKVIKMSCSSEANIDYFDCSVYERLGRGDFGTFKSHQKSQKDIHDSDLLFLPVHEASHWGLLVFYPKRKTVILLDSFQTPSSGIDKHVAFERARRLLTSYSPNAELSWESWEFYMPPADEIPQQTNGSDCGVFACQYASHLACNLPLHFSQVAIPNIRMWMVLEICTASLREDRVKVTAKKAISSKTTRETTTPSSVAKHSRQFFYSNEDTDEGDPDKDGEEEIGEEAETQGQNVYDFEGEATRPKAHRKTASYPVDEHRWGFFVSSQDTDEEEDGDEETEEEYLNEGVHTETRSRREKLLSKSSIADMLHKCMKTAVPCCRNRCVTKFDPDKILTCRHDMLDRGSGRGQYILDMMKAADRRGDGQAKITSFPCQGHAVCGKAWYLLHGISRSSFYEYLQDYLKGKRTVRHGNTGILRRSPSYCLASVWLGEFAERYGDKMPDKIAINLPSTMTKIEVYQRYRKSRGVDMLKPIAMSTFNGMWIDEYPDLKIPETSRLGICDVCKDLRTARGEATTAEQREAIDNDLQLHNDLQMMERRVYWGKVHRSLDDPSAYLSIIIDGMDQNKTAIPHFVQKTKESEKWKLKTHVTGVLVHGLGQAFAYIDNLRWPHDSNLTCNVLLATLRMVSRMYDNKLPATLFLQMDNCWRECKNKFVFAFLGYLVIRGIFKEVQVGYLLVGHTHEDVDQFFSKIAHTLNKKRDATTVEELMHAIGQSFPNVKAWEMDALLDIKAFLGDVSNDMEQHSCPHLYRFTADHEKKLITEYKNYASDDGWRLPRNNEVRLVEQLPPAGSKPDLLAPRMERLEINQFEAGVTAMWQNGKLTTMQKMALDAYTAKQTGSAEYMELNKKRIVDTLWPEALMQAWAQDRPTPPPQLTQQDRNRIDNLYRSYNKSKKTSEPKLKRKKKKTG</sequence>
<keyword evidence="2" id="KW-0645">Protease</keyword>
<dbReference type="InterPro" id="IPR057191">
    <property type="entry name" value="DUF7869"/>
</dbReference>
<evidence type="ECO:0000256" key="2">
    <source>
        <dbReference type="ARBA" id="ARBA00022670"/>
    </source>
</evidence>
<keyword evidence="3" id="KW-0378">Hydrolase</keyword>
<dbReference type="PROSITE" id="PS50600">
    <property type="entry name" value="ULP_PROTEASE"/>
    <property type="match status" value="1"/>
</dbReference>
<dbReference type="InterPro" id="IPR003653">
    <property type="entry name" value="Peptidase_C48_C"/>
</dbReference>
<dbReference type="GO" id="GO:0006508">
    <property type="term" value="P:proteolysis"/>
    <property type="evidence" value="ECO:0007669"/>
    <property type="project" value="UniProtKB-KW"/>
</dbReference>
<feature type="region of interest" description="Disordered" evidence="4">
    <location>
        <begin position="880"/>
        <end position="923"/>
    </location>
</feature>
<dbReference type="Pfam" id="PF02902">
    <property type="entry name" value="Peptidase_C48"/>
    <property type="match status" value="1"/>
</dbReference>
<dbReference type="Pfam" id="PF25273">
    <property type="entry name" value="DUF7869"/>
    <property type="match status" value="1"/>
</dbReference>
<name>A0A9J7KPS9_BRAFL</name>
<reference evidence="6" key="1">
    <citation type="journal article" date="2020" name="Nat. Ecol. Evol.">
        <title>Deeply conserved synteny resolves early events in vertebrate evolution.</title>
        <authorList>
            <person name="Simakov O."/>
            <person name="Marletaz F."/>
            <person name="Yue J.X."/>
            <person name="O'Connell B."/>
            <person name="Jenkins J."/>
            <person name="Brandt A."/>
            <person name="Calef R."/>
            <person name="Tung C.H."/>
            <person name="Huang T.K."/>
            <person name="Schmutz J."/>
            <person name="Satoh N."/>
            <person name="Yu J.K."/>
            <person name="Putnam N.H."/>
            <person name="Green R.E."/>
            <person name="Rokhsar D.S."/>
        </authorList>
    </citation>
    <scope>NUCLEOTIDE SEQUENCE [LARGE SCALE GENOMIC DNA]</scope>
    <source>
        <strain evidence="6">S238N-H82</strain>
    </source>
</reference>
<comment type="similarity">
    <text evidence="1">Belongs to the peptidase C48 family.</text>
</comment>
<proteinExistence type="inferred from homology"/>
<organism evidence="6 7">
    <name type="scientific">Branchiostoma floridae</name>
    <name type="common">Florida lancelet</name>
    <name type="synonym">Amphioxus</name>
    <dbReference type="NCBI Taxonomy" id="7739"/>
    <lineage>
        <taxon>Eukaryota</taxon>
        <taxon>Metazoa</taxon>
        <taxon>Chordata</taxon>
        <taxon>Cephalochordata</taxon>
        <taxon>Leptocardii</taxon>
        <taxon>Amphioxiformes</taxon>
        <taxon>Branchiostomatidae</taxon>
        <taxon>Branchiostoma</taxon>
    </lineage>
</organism>
<protein>
    <submittedName>
        <fullName evidence="7">Uncharacterized protein LOC118410321</fullName>
    </submittedName>
</protein>
<feature type="domain" description="Ubiquitin-like protease family profile" evidence="5">
    <location>
        <begin position="1"/>
        <end position="155"/>
    </location>
</feature>
<dbReference type="SUPFAM" id="SSF54001">
    <property type="entry name" value="Cysteine proteinases"/>
    <property type="match status" value="1"/>
</dbReference>
<gene>
    <name evidence="7" type="primary">LOC118410321</name>
</gene>
<feature type="region of interest" description="Disordered" evidence="4">
    <location>
        <begin position="193"/>
        <end position="311"/>
    </location>
</feature>
<evidence type="ECO:0000256" key="1">
    <source>
        <dbReference type="ARBA" id="ARBA00005234"/>
    </source>
</evidence>
<dbReference type="AlphaFoldDB" id="A0A9J7KPS9"/>
<dbReference type="KEGG" id="bfo:118410321"/>